<feature type="transmembrane region" description="Helical" evidence="1">
    <location>
        <begin position="162"/>
        <end position="186"/>
    </location>
</feature>
<dbReference type="RefSeq" id="WP_125979303.1">
    <property type="nucleotide sequence ID" value="NZ_QXGL01000001.1"/>
</dbReference>
<gene>
    <name evidence="2" type="ORF">D2E25_0317</name>
</gene>
<keyword evidence="1" id="KW-0472">Membrane</keyword>
<feature type="transmembrane region" description="Helical" evidence="1">
    <location>
        <begin position="131"/>
        <end position="150"/>
    </location>
</feature>
<feature type="transmembrane region" description="Helical" evidence="1">
    <location>
        <begin position="53"/>
        <end position="77"/>
    </location>
</feature>
<dbReference type="Proteomes" id="UP000287533">
    <property type="component" value="Unassembled WGS sequence"/>
</dbReference>
<sequence>MASWMEVTRESEHGLPTMLVQAVGIATAMCVCELVSAPLMVDAASGAFNVLPWFLVACLFAVAFTYTVGFALLWAVDSFTHRLEGKSRAWMPMAYALAGGAGFCVWGYAVYPAVINAILVPVGHDALSQNVALSIGANCAIAGMVSFFLGSSVASRFAERKAIVAVAGGIGIVLAILGGIVLWLTLTHVA</sequence>
<feature type="transmembrane region" description="Helical" evidence="1">
    <location>
        <begin position="20"/>
        <end position="41"/>
    </location>
</feature>
<protein>
    <submittedName>
        <fullName evidence="2">4-hydroxybenzoate polyprenyltransferase</fullName>
    </submittedName>
</protein>
<keyword evidence="3" id="KW-1185">Reference proteome</keyword>
<keyword evidence="1" id="KW-0812">Transmembrane</keyword>
<accession>A0A430FMQ0</accession>
<evidence type="ECO:0000256" key="1">
    <source>
        <dbReference type="SAM" id="Phobius"/>
    </source>
</evidence>
<dbReference type="OrthoDB" id="3239139at2"/>
<name>A0A430FMQ0_9BIFI</name>
<keyword evidence="2" id="KW-0808">Transferase</keyword>
<dbReference type="EMBL" id="QXGL01000001">
    <property type="protein sequence ID" value="RSX54011.1"/>
    <property type="molecule type" value="Genomic_DNA"/>
</dbReference>
<evidence type="ECO:0000313" key="2">
    <source>
        <dbReference type="EMBL" id="RSX54011.1"/>
    </source>
</evidence>
<reference evidence="2 3" key="1">
    <citation type="submission" date="2018-09" db="EMBL/GenBank/DDBJ databases">
        <title>Characterization of the phylogenetic diversity of five novel species belonging to the genus Bifidobacterium.</title>
        <authorList>
            <person name="Lugli G.A."/>
            <person name="Duranti S."/>
            <person name="Milani C."/>
        </authorList>
    </citation>
    <scope>NUCLEOTIDE SEQUENCE [LARGE SCALE GENOMIC DNA]</scope>
    <source>
        <strain evidence="2 3">2034B</strain>
    </source>
</reference>
<proteinExistence type="predicted"/>
<keyword evidence="1" id="KW-1133">Transmembrane helix</keyword>
<organism evidence="2 3">
    <name type="scientific">Bifidobacterium goeldii</name>
    <dbReference type="NCBI Taxonomy" id="2306975"/>
    <lineage>
        <taxon>Bacteria</taxon>
        <taxon>Bacillati</taxon>
        <taxon>Actinomycetota</taxon>
        <taxon>Actinomycetes</taxon>
        <taxon>Bifidobacteriales</taxon>
        <taxon>Bifidobacteriaceae</taxon>
        <taxon>Bifidobacterium</taxon>
    </lineage>
</organism>
<evidence type="ECO:0000313" key="3">
    <source>
        <dbReference type="Proteomes" id="UP000287533"/>
    </source>
</evidence>
<comment type="caution">
    <text evidence="2">The sequence shown here is derived from an EMBL/GenBank/DDBJ whole genome shotgun (WGS) entry which is preliminary data.</text>
</comment>
<dbReference type="GO" id="GO:0016740">
    <property type="term" value="F:transferase activity"/>
    <property type="evidence" value="ECO:0007669"/>
    <property type="project" value="UniProtKB-KW"/>
</dbReference>
<feature type="transmembrane region" description="Helical" evidence="1">
    <location>
        <begin position="89"/>
        <end position="111"/>
    </location>
</feature>
<dbReference type="AlphaFoldDB" id="A0A430FMQ0"/>